<sequence length="92" mass="10652">MTTEVIFMPISIVNDPGMFSINLCIRFEMETNRCLDRRQSTTTILISRTTICRLFRVLSPDTQWDRRKVNFASSPVTVTVNLDLSSNHSRQK</sequence>
<gene>
    <name evidence="1" type="ORF">NPIL_35221</name>
</gene>
<evidence type="ECO:0000313" key="2">
    <source>
        <dbReference type="Proteomes" id="UP000887013"/>
    </source>
</evidence>
<reference evidence="1" key="1">
    <citation type="submission" date="2020-08" db="EMBL/GenBank/DDBJ databases">
        <title>Multicomponent nature underlies the extraordinary mechanical properties of spider dragline silk.</title>
        <authorList>
            <person name="Kono N."/>
            <person name="Nakamura H."/>
            <person name="Mori M."/>
            <person name="Yoshida Y."/>
            <person name="Ohtoshi R."/>
            <person name="Malay A.D."/>
            <person name="Moran D.A.P."/>
            <person name="Tomita M."/>
            <person name="Numata K."/>
            <person name="Arakawa K."/>
        </authorList>
    </citation>
    <scope>NUCLEOTIDE SEQUENCE</scope>
</reference>
<name>A0A8X6NAQ5_NEPPI</name>
<accession>A0A8X6NAQ5</accession>
<comment type="caution">
    <text evidence="1">The sequence shown here is derived from an EMBL/GenBank/DDBJ whole genome shotgun (WGS) entry which is preliminary data.</text>
</comment>
<evidence type="ECO:0000313" key="1">
    <source>
        <dbReference type="EMBL" id="GFT03640.1"/>
    </source>
</evidence>
<keyword evidence="2" id="KW-1185">Reference proteome</keyword>
<dbReference type="Proteomes" id="UP000887013">
    <property type="component" value="Unassembled WGS sequence"/>
</dbReference>
<dbReference type="AlphaFoldDB" id="A0A8X6NAQ5"/>
<dbReference type="EMBL" id="BMAW01007400">
    <property type="protein sequence ID" value="GFT03640.1"/>
    <property type="molecule type" value="Genomic_DNA"/>
</dbReference>
<protein>
    <submittedName>
        <fullName evidence="1">Uncharacterized protein</fullName>
    </submittedName>
</protein>
<proteinExistence type="predicted"/>
<organism evidence="1 2">
    <name type="scientific">Nephila pilipes</name>
    <name type="common">Giant wood spider</name>
    <name type="synonym">Nephila maculata</name>
    <dbReference type="NCBI Taxonomy" id="299642"/>
    <lineage>
        <taxon>Eukaryota</taxon>
        <taxon>Metazoa</taxon>
        <taxon>Ecdysozoa</taxon>
        <taxon>Arthropoda</taxon>
        <taxon>Chelicerata</taxon>
        <taxon>Arachnida</taxon>
        <taxon>Araneae</taxon>
        <taxon>Araneomorphae</taxon>
        <taxon>Entelegynae</taxon>
        <taxon>Araneoidea</taxon>
        <taxon>Nephilidae</taxon>
        <taxon>Nephila</taxon>
    </lineage>
</organism>